<feature type="compositionally biased region" description="Low complexity" evidence="7">
    <location>
        <begin position="26"/>
        <end position="37"/>
    </location>
</feature>
<feature type="region of interest" description="Disordered" evidence="7">
    <location>
        <begin position="129"/>
        <end position="341"/>
    </location>
</feature>
<dbReference type="FunFam" id="4.10.1040.10:FF:000001">
    <property type="entry name" value="doublesex- and mab-3-related transcription factor 1"/>
    <property type="match status" value="1"/>
</dbReference>
<feature type="compositionally biased region" description="Low complexity" evidence="7">
    <location>
        <begin position="250"/>
        <end position="281"/>
    </location>
</feature>
<dbReference type="GO" id="GO:0007548">
    <property type="term" value="P:sex differentiation"/>
    <property type="evidence" value="ECO:0007669"/>
    <property type="project" value="TreeGrafter"/>
</dbReference>
<evidence type="ECO:0000256" key="5">
    <source>
        <dbReference type="PROSITE-ProRule" id="PRU00070"/>
    </source>
</evidence>
<dbReference type="PROSITE" id="PS40000">
    <property type="entry name" value="DM_1"/>
    <property type="match status" value="1"/>
</dbReference>
<feature type="compositionally biased region" description="Gly residues" evidence="7">
    <location>
        <begin position="282"/>
        <end position="305"/>
    </location>
</feature>
<dbReference type="GO" id="GO:0046872">
    <property type="term" value="F:metal ion binding"/>
    <property type="evidence" value="ECO:0007669"/>
    <property type="project" value="UniProtKB-KW"/>
</dbReference>
<dbReference type="GO" id="GO:0005634">
    <property type="term" value="C:nucleus"/>
    <property type="evidence" value="ECO:0007669"/>
    <property type="project" value="UniProtKB-SubCell"/>
</dbReference>
<keyword evidence="9" id="KW-1185">Reference proteome</keyword>
<name>A0A6I8VY49_DROPS</name>
<feature type="compositionally biased region" description="Low complexity" evidence="7">
    <location>
        <begin position="154"/>
        <end position="176"/>
    </location>
</feature>
<reference evidence="9" key="1">
    <citation type="submission" date="2024-06" db="UniProtKB">
        <authorList>
            <consortium name="RefSeq"/>
        </authorList>
    </citation>
    <scope>NUCLEOTIDE SEQUENCE [LARGE SCALE GENOMIC DNA]</scope>
    <source>
        <strain evidence="11">MV-25-SWS-2005</strain>
        <strain evidence="9">MV2-25</strain>
        <tissue evidence="11">Whole body</tissue>
    </source>
</reference>
<evidence type="ECO:0000256" key="6">
    <source>
        <dbReference type="SAM" id="Coils"/>
    </source>
</evidence>
<feature type="compositionally biased region" description="Low complexity" evidence="7">
    <location>
        <begin position="503"/>
        <end position="517"/>
    </location>
</feature>
<sequence length="557" mass="58530">MVSEENWNSDTMSDSDMIDSKNDVCGGASSSSGSSISPRTPPNCARCRNHGLKITLKGHKRYCKYRYCTCEKCRLTADRQRVMALQTALRRAQAQDEQRALHMHEVPPPSTSTTALLGHHHHVAATAHVHTHHVHPHHSHGHHSHSHHGHVLHQHQQIVASGAAAPSQPPQSHLSGGHNGAGAAGPATAASLHGHAHVHQVHMAAAAAATVAHQQQHHQSHQHQHHPHHQHPQHQPQHTALRSPPPNEHAGSIGPATSSSGGGASSSSGAVATSSSASSSGAGVGGGGSGSGSGSGVGGRAGSGGVSVITSADPHMSTVPTPAQSLEGSCDSSSPSPSSTSGAAILPISVSVNRKNGANVPLGQDVFLDYCQKLLEKFRYPWELMPLMYVILKDADANIEEASRRIEEARVEINRIVAQIYYNYYTPMALVNGAPMYLTYPSIEQGRYGAHFTHLPLTQIRPPTPEPLALSRSPSSPSGAAAHPHQKHSRPGSSNGTVHSAASPTMVTMMPTTSTPTHRQRSRSGTPPTPPPPPPAHSSSNGAYHHGHHLVSSTAAT</sequence>
<dbReference type="ExpressionAtlas" id="A0A6I8VY49">
    <property type="expression patterns" value="baseline"/>
</dbReference>
<keyword evidence="6" id="KW-0175">Coiled coil</keyword>
<keyword evidence="1 5" id="KW-0479">Metal-binding</keyword>
<evidence type="ECO:0000313" key="10">
    <source>
        <dbReference type="RefSeq" id="XP_033235903.1"/>
    </source>
</evidence>
<feature type="compositionally biased region" description="Low complexity" evidence="7">
    <location>
        <begin position="467"/>
        <end position="483"/>
    </location>
</feature>
<dbReference type="PANTHER" id="PTHR12322:SF100">
    <property type="entry name" value="PROTEIN DOUBLESEX"/>
    <property type="match status" value="1"/>
</dbReference>
<dbReference type="InterPro" id="IPR026607">
    <property type="entry name" value="DMRT"/>
</dbReference>
<evidence type="ECO:0000313" key="11">
    <source>
        <dbReference type="RefSeq" id="XP_033235910.1"/>
    </source>
</evidence>
<feature type="compositionally biased region" description="Polar residues" evidence="7">
    <location>
        <begin position="491"/>
        <end position="502"/>
    </location>
</feature>
<evidence type="ECO:0000256" key="4">
    <source>
        <dbReference type="ARBA" id="ARBA00023242"/>
    </source>
</evidence>
<protein>
    <submittedName>
        <fullName evidence="10 11">Protein doublesex isoform X1</fullName>
    </submittedName>
</protein>
<dbReference type="InterPro" id="IPR014932">
    <property type="entry name" value="DSX_dimer"/>
</dbReference>
<comment type="subcellular location">
    <subcellularLocation>
        <location evidence="5">Nucleus</location>
    </subcellularLocation>
</comment>
<feature type="coiled-coil region" evidence="6">
    <location>
        <begin position="392"/>
        <end position="419"/>
    </location>
</feature>
<dbReference type="Gene3D" id="1.10.8.10">
    <property type="entry name" value="DNA helicase RuvA subunit, C-terminal domain"/>
    <property type="match status" value="1"/>
</dbReference>
<feature type="compositionally biased region" description="Low complexity" evidence="7">
    <location>
        <begin position="332"/>
        <end position="341"/>
    </location>
</feature>
<evidence type="ECO:0000256" key="2">
    <source>
        <dbReference type="ARBA" id="ARBA00022833"/>
    </source>
</evidence>
<dbReference type="RefSeq" id="XP_033235910.1">
    <property type="nucleotide sequence ID" value="XM_033380019.1"/>
</dbReference>
<dbReference type="PROSITE" id="PS50809">
    <property type="entry name" value="DM_2"/>
    <property type="match status" value="1"/>
</dbReference>
<dbReference type="GO" id="GO:0000978">
    <property type="term" value="F:RNA polymerase II cis-regulatory region sequence-specific DNA binding"/>
    <property type="evidence" value="ECO:0007669"/>
    <property type="project" value="TreeGrafter"/>
</dbReference>
<evidence type="ECO:0000313" key="9">
    <source>
        <dbReference type="Proteomes" id="UP000001819"/>
    </source>
</evidence>
<dbReference type="RefSeq" id="XP_033235903.1">
    <property type="nucleotide sequence ID" value="XM_033380012.1"/>
</dbReference>
<dbReference type="Pfam" id="PF08828">
    <property type="entry name" value="DSX_dimer"/>
    <property type="match status" value="1"/>
</dbReference>
<gene>
    <name evidence="10 11" type="primary">dsx</name>
</gene>
<dbReference type="InterPro" id="IPR001275">
    <property type="entry name" value="DM_DNA-bd"/>
</dbReference>
<evidence type="ECO:0000256" key="7">
    <source>
        <dbReference type="SAM" id="MobiDB-lite"/>
    </source>
</evidence>
<evidence type="ECO:0000259" key="8">
    <source>
        <dbReference type="PROSITE" id="PS50809"/>
    </source>
</evidence>
<feature type="region of interest" description="Disordered" evidence="7">
    <location>
        <begin position="457"/>
        <end position="557"/>
    </location>
</feature>
<dbReference type="SMART" id="SM01143">
    <property type="entry name" value="DSX_dimer"/>
    <property type="match status" value="1"/>
</dbReference>
<keyword evidence="2 5" id="KW-0862">Zinc</keyword>
<accession>A0A6I8VY49</accession>
<dbReference type="PANTHER" id="PTHR12322">
    <property type="entry name" value="DOUBLESEX AND MAB-3 RELATED TRANSCRIPTION FACTOR DMRT"/>
    <property type="match status" value="1"/>
</dbReference>
<dbReference type="Gene3D" id="4.10.1040.10">
    <property type="entry name" value="DM DNA-binding domain"/>
    <property type="match status" value="1"/>
</dbReference>
<evidence type="ECO:0000256" key="3">
    <source>
        <dbReference type="ARBA" id="ARBA00023125"/>
    </source>
</evidence>
<feature type="compositionally biased region" description="Polar residues" evidence="7">
    <location>
        <begin position="318"/>
        <end position="331"/>
    </location>
</feature>
<feature type="region of interest" description="Disordered" evidence="7">
    <location>
        <begin position="1"/>
        <end position="44"/>
    </location>
</feature>
<dbReference type="Proteomes" id="UP000001819">
    <property type="component" value="Chromosome 2"/>
</dbReference>
<dbReference type="GO" id="GO:0000981">
    <property type="term" value="F:DNA-binding transcription factor activity, RNA polymerase II-specific"/>
    <property type="evidence" value="ECO:0007669"/>
    <property type="project" value="TreeGrafter"/>
</dbReference>
<evidence type="ECO:0000256" key="1">
    <source>
        <dbReference type="ARBA" id="ARBA00022723"/>
    </source>
</evidence>
<feature type="compositionally biased region" description="Basic residues" evidence="7">
    <location>
        <begin position="215"/>
        <end position="232"/>
    </location>
</feature>
<feature type="compositionally biased region" description="Low complexity" evidence="7">
    <location>
        <begin position="184"/>
        <end position="193"/>
    </location>
</feature>
<keyword evidence="3 5" id="KW-0238">DNA-binding</keyword>
<feature type="compositionally biased region" description="Low complexity" evidence="7">
    <location>
        <begin position="201"/>
        <end position="214"/>
    </location>
</feature>
<organism evidence="9 10">
    <name type="scientific">Drosophila pseudoobscura pseudoobscura</name>
    <name type="common">Fruit fly</name>
    <dbReference type="NCBI Taxonomy" id="46245"/>
    <lineage>
        <taxon>Eukaryota</taxon>
        <taxon>Metazoa</taxon>
        <taxon>Ecdysozoa</taxon>
        <taxon>Arthropoda</taxon>
        <taxon>Hexapoda</taxon>
        <taxon>Insecta</taxon>
        <taxon>Pterygota</taxon>
        <taxon>Neoptera</taxon>
        <taxon>Endopterygota</taxon>
        <taxon>Diptera</taxon>
        <taxon>Brachycera</taxon>
        <taxon>Muscomorpha</taxon>
        <taxon>Ephydroidea</taxon>
        <taxon>Drosophilidae</taxon>
        <taxon>Drosophila</taxon>
        <taxon>Sophophora</taxon>
    </lineage>
</organism>
<feature type="compositionally biased region" description="Basic residues" evidence="7">
    <location>
        <begin position="129"/>
        <end position="153"/>
    </location>
</feature>
<dbReference type="AlphaFoldDB" id="A0A6I8VY49"/>
<proteinExistence type="predicted"/>
<dbReference type="Bgee" id="FBgn0070811">
    <property type="expression patterns" value="Expressed in insect adult head and 2 other cell types or tissues"/>
</dbReference>
<dbReference type="SMART" id="SM00301">
    <property type="entry name" value="DM"/>
    <property type="match status" value="1"/>
</dbReference>
<keyword evidence="4 5" id="KW-0539">Nucleus</keyword>
<feature type="DNA-binding region" description="DM" evidence="5">
    <location>
        <begin position="44"/>
        <end position="91"/>
    </location>
</feature>
<dbReference type="Pfam" id="PF00751">
    <property type="entry name" value="DM"/>
    <property type="match status" value="1"/>
</dbReference>
<dbReference type="KEGG" id="dpo:4802017"/>
<reference evidence="10" key="2">
    <citation type="submission" date="2025-04" db="UniProtKB">
        <authorList>
            <consortium name="RefSeq"/>
        </authorList>
    </citation>
    <scope>IDENTIFICATION</scope>
    <source>
        <strain evidence="10">MV-25-SWS-2005</strain>
        <strain evidence="9">MV2-25</strain>
        <tissue evidence="10">Whole body</tissue>
    </source>
</reference>
<feature type="domain" description="DM" evidence="8">
    <location>
        <begin position="44"/>
        <end position="91"/>
    </location>
</feature>
<feature type="compositionally biased region" description="Pro residues" evidence="7">
    <location>
        <begin position="527"/>
        <end position="536"/>
    </location>
</feature>
<dbReference type="SUPFAM" id="SSF82927">
    <property type="entry name" value="Cysteine-rich DNA binding domain, (DM domain)"/>
    <property type="match status" value="1"/>
</dbReference>
<dbReference type="InterPro" id="IPR036407">
    <property type="entry name" value="DM_DNA-bd_sf"/>
</dbReference>